<dbReference type="InterPro" id="IPR005814">
    <property type="entry name" value="Aminotrans_3"/>
</dbReference>
<comment type="similarity">
    <text evidence="1 5">Belongs to the class-III pyridoxal-phosphate-dependent aminotransferase family.</text>
</comment>
<dbReference type="GO" id="GO:0030170">
    <property type="term" value="F:pyridoxal phosphate binding"/>
    <property type="evidence" value="ECO:0007669"/>
    <property type="project" value="InterPro"/>
</dbReference>
<keyword evidence="3 6" id="KW-0808">Transferase</keyword>
<sequence>MHKSLNPNQDLELTWRNDKNHVIHPYANFENFSKEGSTVYAKGHRHFIYDQQGQKYLDGIAGLWCVNIGHGNEELAAHIGEQARNLAYYNTFEDSTSPSAANLAAKLASLCPGTLNHVFFGTGGSMANDTAIKMVHYYFNMLGKPKKKKILSRNLGYHGSTYLAHALTGIASTHIGFDLPKDDITYLSTPYPYRKPEGIDSHSYCDYLIDEMETKIIEIGADNIACFIAEPIMGAGGVIVAPEGYLGKAYALCKKYEILTIADEVVTAFGRLGKMITSKEMFKVQPDIMVLAKGLSSGYVPLGATVISSAMHEVISRPKADNPYFSHGFTYSGHALACATGLKNIEILERDGFCEHVNKWGPYFKEQLTTLEDLPIVGEVRGSHFMLALEYVTDKKTKTSFPMEVNIGKRIYTASKKRGLIIRPIGPLNVLSPPLTYDKDAIDETIGILKDSILETVTTLHKEGHL</sequence>
<dbReference type="FunFam" id="3.40.640.10:FF:000014">
    <property type="entry name" value="Adenosylmethionine-8-amino-7-oxononanoate aminotransferase, probable"/>
    <property type="match status" value="1"/>
</dbReference>
<dbReference type="AlphaFoldDB" id="A0A327RZW3"/>
<evidence type="ECO:0000313" key="7">
    <source>
        <dbReference type="Proteomes" id="UP000248987"/>
    </source>
</evidence>
<proteinExistence type="inferred from homology"/>
<dbReference type="EMBL" id="QLLQ01000013">
    <property type="protein sequence ID" value="RAJ20983.1"/>
    <property type="molecule type" value="Genomic_DNA"/>
</dbReference>
<evidence type="ECO:0000313" key="6">
    <source>
        <dbReference type="EMBL" id="RAJ20983.1"/>
    </source>
</evidence>
<dbReference type="PANTHER" id="PTHR42684">
    <property type="entry name" value="ADENOSYLMETHIONINE-8-AMINO-7-OXONONANOATE AMINOTRANSFERASE"/>
    <property type="match status" value="1"/>
</dbReference>
<dbReference type="NCBIfam" id="NF005447">
    <property type="entry name" value="PRK07036.1"/>
    <property type="match status" value="1"/>
</dbReference>
<dbReference type="PIRSF" id="PIRSF000521">
    <property type="entry name" value="Transaminase_4ab_Lys_Orn"/>
    <property type="match status" value="1"/>
</dbReference>
<name>A0A327RZW3_9FLAO</name>
<dbReference type="Gene3D" id="3.90.1150.10">
    <property type="entry name" value="Aspartate Aminotransferase, domain 1"/>
    <property type="match status" value="1"/>
</dbReference>
<evidence type="ECO:0000256" key="1">
    <source>
        <dbReference type="ARBA" id="ARBA00008954"/>
    </source>
</evidence>
<keyword evidence="2 6" id="KW-0032">Aminotransferase</keyword>
<evidence type="ECO:0000256" key="4">
    <source>
        <dbReference type="ARBA" id="ARBA00022898"/>
    </source>
</evidence>
<keyword evidence="7" id="KW-1185">Reference proteome</keyword>
<dbReference type="Pfam" id="PF00202">
    <property type="entry name" value="Aminotran_3"/>
    <property type="match status" value="1"/>
</dbReference>
<dbReference type="Gene3D" id="3.40.640.10">
    <property type="entry name" value="Type I PLP-dependent aspartate aminotransferase-like (Major domain)"/>
    <property type="match status" value="1"/>
</dbReference>
<evidence type="ECO:0000256" key="3">
    <source>
        <dbReference type="ARBA" id="ARBA00022679"/>
    </source>
</evidence>
<dbReference type="CDD" id="cd00610">
    <property type="entry name" value="OAT_like"/>
    <property type="match status" value="1"/>
</dbReference>
<reference evidence="6 7" key="1">
    <citation type="submission" date="2018-06" db="EMBL/GenBank/DDBJ databases">
        <title>Genomic Encyclopedia of Archaeal and Bacterial Type Strains, Phase II (KMG-II): from individual species to whole genera.</title>
        <authorList>
            <person name="Goeker M."/>
        </authorList>
    </citation>
    <scope>NUCLEOTIDE SEQUENCE [LARGE SCALE GENOMIC DNA]</scope>
    <source>
        <strain evidence="6 7">DSM 12408</strain>
    </source>
</reference>
<gene>
    <name evidence="6" type="ORF">LX77_02977</name>
</gene>
<dbReference type="GO" id="GO:0009448">
    <property type="term" value="P:gamma-aminobutyric acid metabolic process"/>
    <property type="evidence" value="ECO:0007669"/>
    <property type="project" value="TreeGrafter"/>
</dbReference>
<accession>A0A327RZW3</accession>
<dbReference type="InterPro" id="IPR015424">
    <property type="entry name" value="PyrdxlP-dep_Trfase"/>
</dbReference>
<dbReference type="InterPro" id="IPR015422">
    <property type="entry name" value="PyrdxlP-dep_Trfase_small"/>
</dbReference>
<keyword evidence="4 5" id="KW-0663">Pyridoxal phosphate</keyword>
<protein>
    <submittedName>
        <fullName evidence="6">Adenosylmethionine-8-amino-7-oxononanoate aminotransferase</fullName>
    </submittedName>
</protein>
<dbReference type="Proteomes" id="UP000248987">
    <property type="component" value="Unassembled WGS sequence"/>
</dbReference>
<evidence type="ECO:0000256" key="2">
    <source>
        <dbReference type="ARBA" id="ARBA00022576"/>
    </source>
</evidence>
<dbReference type="GO" id="GO:0004015">
    <property type="term" value="F:adenosylmethionine-8-amino-7-oxononanoate transaminase activity"/>
    <property type="evidence" value="ECO:0007669"/>
    <property type="project" value="TreeGrafter"/>
</dbReference>
<evidence type="ECO:0000256" key="5">
    <source>
        <dbReference type="RuleBase" id="RU003560"/>
    </source>
</evidence>
<dbReference type="SUPFAM" id="SSF53383">
    <property type="entry name" value="PLP-dependent transferases"/>
    <property type="match status" value="1"/>
</dbReference>
<dbReference type="RefSeq" id="WP_111625951.1">
    <property type="nucleotide sequence ID" value="NZ_QLLQ01000013.1"/>
</dbReference>
<dbReference type="GO" id="GO:0009102">
    <property type="term" value="P:biotin biosynthetic process"/>
    <property type="evidence" value="ECO:0007669"/>
    <property type="project" value="TreeGrafter"/>
</dbReference>
<dbReference type="PANTHER" id="PTHR42684:SF3">
    <property type="entry name" value="ADENOSYLMETHIONINE-8-AMINO-7-OXONONANOATE AMINOTRANSFERASE"/>
    <property type="match status" value="1"/>
</dbReference>
<organism evidence="6 7">
    <name type="scientific">Gelidibacter algens</name>
    <dbReference type="NCBI Taxonomy" id="49280"/>
    <lineage>
        <taxon>Bacteria</taxon>
        <taxon>Pseudomonadati</taxon>
        <taxon>Bacteroidota</taxon>
        <taxon>Flavobacteriia</taxon>
        <taxon>Flavobacteriales</taxon>
        <taxon>Flavobacteriaceae</taxon>
        <taxon>Gelidibacter</taxon>
    </lineage>
</organism>
<dbReference type="InterPro" id="IPR015421">
    <property type="entry name" value="PyrdxlP-dep_Trfase_major"/>
</dbReference>
<comment type="caution">
    <text evidence="6">The sequence shown here is derived from an EMBL/GenBank/DDBJ whole genome shotgun (WGS) entry which is preliminary data.</text>
</comment>